<dbReference type="KEGG" id="sdyn:Mal52_54920"/>
<accession>A0A517ZWW4</accession>
<keyword evidence="3" id="KW-1185">Reference proteome</keyword>
<dbReference type="InterPro" id="IPR058637">
    <property type="entry name" value="YknX-like_C"/>
</dbReference>
<dbReference type="Gene3D" id="1.10.287.470">
    <property type="entry name" value="Helix hairpin bin"/>
    <property type="match status" value="1"/>
</dbReference>
<dbReference type="Pfam" id="PF25989">
    <property type="entry name" value="YknX_C"/>
    <property type="match status" value="1"/>
</dbReference>
<dbReference type="PANTHER" id="PTHR30469">
    <property type="entry name" value="MULTIDRUG RESISTANCE PROTEIN MDTA"/>
    <property type="match status" value="1"/>
</dbReference>
<evidence type="ECO:0000313" key="3">
    <source>
        <dbReference type="Proteomes" id="UP000319383"/>
    </source>
</evidence>
<protein>
    <submittedName>
        <fullName evidence="2">Efflux system component YknX</fullName>
    </submittedName>
</protein>
<dbReference type="RefSeq" id="WP_145379537.1">
    <property type="nucleotide sequence ID" value="NZ_CP036276.1"/>
</dbReference>
<dbReference type="AlphaFoldDB" id="A0A517ZWW4"/>
<dbReference type="GO" id="GO:1990281">
    <property type="term" value="C:efflux pump complex"/>
    <property type="evidence" value="ECO:0007669"/>
    <property type="project" value="TreeGrafter"/>
</dbReference>
<proteinExistence type="predicted"/>
<dbReference type="GO" id="GO:0015562">
    <property type="term" value="F:efflux transmembrane transporter activity"/>
    <property type="evidence" value="ECO:0007669"/>
    <property type="project" value="TreeGrafter"/>
</dbReference>
<gene>
    <name evidence="2" type="primary">yknX</name>
    <name evidence="2" type="ORF">Mal52_54920</name>
</gene>
<dbReference type="PANTHER" id="PTHR30469:SF33">
    <property type="entry name" value="SLR1207 PROTEIN"/>
    <property type="match status" value="1"/>
</dbReference>
<organism evidence="2 3">
    <name type="scientific">Symmachiella dynata</name>
    <dbReference type="NCBI Taxonomy" id="2527995"/>
    <lineage>
        <taxon>Bacteria</taxon>
        <taxon>Pseudomonadati</taxon>
        <taxon>Planctomycetota</taxon>
        <taxon>Planctomycetia</taxon>
        <taxon>Planctomycetales</taxon>
        <taxon>Planctomycetaceae</taxon>
        <taxon>Symmachiella</taxon>
    </lineage>
</organism>
<name>A0A517ZWW4_9PLAN</name>
<sequence length="413" mass="45885">MLRWIWVVLILGVVAGGVVFFRSPLEVPVDVAIAHKGDIRVYVEERAKTRVPETYRISMPLAGRVLPISLKAGDRVTKGEVVARLDPADLDRDVSQESIRVLGFDRMIETLGNSIKSSQQQLLAREAKLKYAEEEHRRISQLFERKAVPEAEKSEAELLEIESRAELRKDELTHLNYKIALALTQLFRQDQIETQAATQRDRKRAEIHSPVDGVVLEKMESNERVLPSGEVLLEIGQPEKLEVEAEILAQDAVTIQVGFPVEISGAAIGPEPITGKVTRIYPRGFTKVSSLGVEQQRVQVVIAFDPAGLEQLKKAGRKLGIDYRVRVKIFTQQKQDALIIPRSAIFRSTAGNWQAMVVRDGKAQLVDLMIGLANDFEVEVLSGANENEPVILAPDSSLVDGQPVEAILPTESE</sequence>
<dbReference type="Gene3D" id="2.40.30.170">
    <property type="match status" value="1"/>
</dbReference>
<evidence type="ECO:0000313" key="2">
    <source>
        <dbReference type="EMBL" id="QDU46964.1"/>
    </source>
</evidence>
<dbReference type="Proteomes" id="UP000319383">
    <property type="component" value="Chromosome"/>
</dbReference>
<dbReference type="Gene3D" id="2.40.420.20">
    <property type="match status" value="1"/>
</dbReference>
<feature type="domain" description="YknX-like C-terminal permuted SH3-like" evidence="1">
    <location>
        <begin position="338"/>
        <end position="405"/>
    </location>
</feature>
<dbReference type="Gene3D" id="2.40.50.100">
    <property type="match status" value="1"/>
</dbReference>
<reference evidence="2 3" key="1">
    <citation type="submission" date="2019-02" db="EMBL/GenBank/DDBJ databases">
        <title>Deep-cultivation of Planctomycetes and their phenomic and genomic characterization uncovers novel biology.</title>
        <authorList>
            <person name="Wiegand S."/>
            <person name="Jogler M."/>
            <person name="Boedeker C."/>
            <person name="Pinto D."/>
            <person name="Vollmers J."/>
            <person name="Rivas-Marin E."/>
            <person name="Kohn T."/>
            <person name="Peeters S.H."/>
            <person name="Heuer A."/>
            <person name="Rast P."/>
            <person name="Oberbeckmann S."/>
            <person name="Bunk B."/>
            <person name="Jeske O."/>
            <person name="Meyerdierks A."/>
            <person name="Storesund J.E."/>
            <person name="Kallscheuer N."/>
            <person name="Luecker S."/>
            <person name="Lage O.M."/>
            <person name="Pohl T."/>
            <person name="Merkel B.J."/>
            <person name="Hornburger P."/>
            <person name="Mueller R.-W."/>
            <person name="Bruemmer F."/>
            <person name="Labrenz M."/>
            <person name="Spormann A.M."/>
            <person name="Op den Camp H."/>
            <person name="Overmann J."/>
            <person name="Amann R."/>
            <person name="Jetten M.S.M."/>
            <person name="Mascher T."/>
            <person name="Medema M.H."/>
            <person name="Devos D.P."/>
            <person name="Kaster A.-K."/>
            <person name="Ovreas L."/>
            <person name="Rohde M."/>
            <person name="Galperin M.Y."/>
            <person name="Jogler C."/>
        </authorList>
    </citation>
    <scope>NUCLEOTIDE SEQUENCE [LARGE SCALE GENOMIC DNA]</scope>
    <source>
        <strain evidence="2 3">Mal52</strain>
    </source>
</reference>
<dbReference type="EMBL" id="CP036276">
    <property type="protein sequence ID" value="QDU46964.1"/>
    <property type="molecule type" value="Genomic_DNA"/>
</dbReference>
<evidence type="ECO:0000259" key="1">
    <source>
        <dbReference type="Pfam" id="PF25989"/>
    </source>
</evidence>